<evidence type="ECO:0000313" key="2">
    <source>
        <dbReference type="EMBL" id="OMJ68999.1"/>
    </source>
</evidence>
<feature type="region of interest" description="Disordered" evidence="1">
    <location>
        <begin position="1"/>
        <end position="23"/>
    </location>
</feature>
<keyword evidence="3" id="KW-1185">Reference proteome</keyword>
<comment type="caution">
    <text evidence="2">The sequence shown here is derived from an EMBL/GenBank/DDBJ whole genome shotgun (WGS) entry which is preliminary data.</text>
</comment>
<reference evidence="2 3" key="1">
    <citation type="submission" date="2016-11" db="EMBL/GenBank/DDBJ databases">
        <title>The macronuclear genome of Stentor coeruleus: a giant cell with tiny introns.</title>
        <authorList>
            <person name="Slabodnick M."/>
            <person name="Ruby J.G."/>
            <person name="Reiff S.B."/>
            <person name="Swart E.C."/>
            <person name="Gosai S."/>
            <person name="Prabakaran S."/>
            <person name="Witkowska E."/>
            <person name="Larue G.E."/>
            <person name="Fisher S."/>
            <person name="Freeman R.M."/>
            <person name="Gunawardena J."/>
            <person name="Chu W."/>
            <person name="Stover N.A."/>
            <person name="Gregory B.D."/>
            <person name="Nowacki M."/>
            <person name="Derisi J."/>
            <person name="Roy S.W."/>
            <person name="Marshall W.F."/>
            <person name="Sood P."/>
        </authorList>
    </citation>
    <scope>NUCLEOTIDE SEQUENCE [LARGE SCALE GENOMIC DNA]</scope>
    <source>
        <strain evidence="2">WM001</strain>
    </source>
</reference>
<proteinExistence type="predicted"/>
<dbReference type="Proteomes" id="UP000187209">
    <property type="component" value="Unassembled WGS sequence"/>
</dbReference>
<accession>A0A1R2AWT7</accession>
<evidence type="ECO:0000256" key="1">
    <source>
        <dbReference type="SAM" id="MobiDB-lite"/>
    </source>
</evidence>
<protein>
    <submittedName>
        <fullName evidence="2">Uncharacterized protein</fullName>
    </submittedName>
</protein>
<name>A0A1R2AWT7_9CILI</name>
<dbReference type="AlphaFoldDB" id="A0A1R2AWT7"/>
<sequence length="135" mass="15662">MVHRVVKGRENINKGLRGSSLDKNESDDMKFPVFRVNITRKTSSDKRNTFMKTQSFKYHQDTEAKENSAYEFSNEEHNDVRIFNAIHTLPVSYINENPYSKIIISSKPQSCKSGKLYKGTVFGSLRKLNRSRRLV</sequence>
<dbReference type="EMBL" id="MPUH01001254">
    <property type="protein sequence ID" value="OMJ68999.1"/>
    <property type="molecule type" value="Genomic_DNA"/>
</dbReference>
<organism evidence="2 3">
    <name type="scientific">Stentor coeruleus</name>
    <dbReference type="NCBI Taxonomy" id="5963"/>
    <lineage>
        <taxon>Eukaryota</taxon>
        <taxon>Sar</taxon>
        <taxon>Alveolata</taxon>
        <taxon>Ciliophora</taxon>
        <taxon>Postciliodesmatophora</taxon>
        <taxon>Heterotrichea</taxon>
        <taxon>Heterotrichida</taxon>
        <taxon>Stentoridae</taxon>
        <taxon>Stentor</taxon>
    </lineage>
</organism>
<evidence type="ECO:0000313" key="3">
    <source>
        <dbReference type="Proteomes" id="UP000187209"/>
    </source>
</evidence>
<gene>
    <name evidence="2" type="ORF">SteCoe_33407</name>
</gene>